<dbReference type="PROSITE" id="PS50943">
    <property type="entry name" value="HTH_CROC1"/>
    <property type="match status" value="1"/>
</dbReference>
<evidence type="ECO:0000313" key="3">
    <source>
        <dbReference type="Proteomes" id="UP000034231"/>
    </source>
</evidence>
<dbReference type="GO" id="GO:0003677">
    <property type="term" value="F:DNA binding"/>
    <property type="evidence" value="ECO:0007669"/>
    <property type="project" value="InterPro"/>
</dbReference>
<gene>
    <name evidence="2" type="ORF">US68_C0009G0017</name>
</gene>
<dbReference type="EMBL" id="LBTX01000009">
    <property type="protein sequence ID" value="KKQ50062.1"/>
    <property type="molecule type" value="Genomic_DNA"/>
</dbReference>
<proteinExistence type="predicted"/>
<dbReference type="SUPFAM" id="SSF47413">
    <property type="entry name" value="lambda repressor-like DNA-binding domains"/>
    <property type="match status" value="1"/>
</dbReference>
<dbReference type="InterPro" id="IPR001387">
    <property type="entry name" value="Cro/C1-type_HTH"/>
</dbReference>
<sequence length="95" mass="11144">MINTKKLPSFREHLKESLKNPEFRKAWKESEPEYILARQIIEKRLKKKMSQRELARKANTTQAVICRIESMNANPSIELLKKISQGLNSHLTIKI</sequence>
<dbReference type="Pfam" id="PF01381">
    <property type="entry name" value="HTH_3"/>
    <property type="match status" value="1"/>
</dbReference>
<feature type="domain" description="HTH cro/C1-type" evidence="1">
    <location>
        <begin position="40"/>
        <end position="94"/>
    </location>
</feature>
<name>A0A0G0I679_9BACT</name>
<reference evidence="2 3" key="1">
    <citation type="journal article" date="2015" name="Nature">
        <title>rRNA introns, odd ribosomes, and small enigmatic genomes across a large radiation of phyla.</title>
        <authorList>
            <person name="Brown C.T."/>
            <person name="Hug L.A."/>
            <person name="Thomas B.C."/>
            <person name="Sharon I."/>
            <person name="Castelle C.J."/>
            <person name="Singh A."/>
            <person name="Wilkins M.J."/>
            <person name="Williams K.H."/>
            <person name="Banfield J.F."/>
        </authorList>
    </citation>
    <scope>NUCLEOTIDE SEQUENCE [LARGE SCALE GENOMIC DNA]</scope>
</reference>
<dbReference type="InterPro" id="IPR010982">
    <property type="entry name" value="Lambda_DNA-bd_dom_sf"/>
</dbReference>
<dbReference type="CDD" id="cd00093">
    <property type="entry name" value="HTH_XRE"/>
    <property type="match status" value="1"/>
</dbReference>
<evidence type="ECO:0000259" key="1">
    <source>
        <dbReference type="PROSITE" id="PS50943"/>
    </source>
</evidence>
<dbReference type="AlphaFoldDB" id="A0A0G0I679"/>
<accession>A0A0G0I679</accession>
<comment type="caution">
    <text evidence="2">The sequence shown here is derived from an EMBL/GenBank/DDBJ whole genome shotgun (WGS) entry which is preliminary data.</text>
</comment>
<dbReference type="SMART" id="SM00530">
    <property type="entry name" value="HTH_XRE"/>
    <property type="match status" value="1"/>
</dbReference>
<dbReference type="Gene3D" id="1.10.260.40">
    <property type="entry name" value="lambda repressor-like DNA-binding domains"/>
    <property type="match status" value="1"/>
</dbReference>
<organism evidence="2 3">
    <name type="scientific">Candidatus Shapirobacteria bacterium GW2011_GWE1_38_10</name>
    <dbReference type="NCBI Taxonomy" id="1618488"/>
    <lineage>
        <taxon>Bacteria</taxon>
        <taxon>Candidatus Shapironibacteriota</taxon>
    </lineage>
</organism>
<evidence type="ECO:0000313" key="2">
    <source>
        <dbReference type="EMBL" id="KKQ50062.1"/>
    </source>
</evidence>
<protein>
    <submittedName>
        <fullName evidence="2">Transcriptional regulator, XRE family</fullName>
    </submittedName>
</protein>
<dbReference type="Proteomes" id="UP000034231">
    <property type="component" value="Unassembled WGS sequence"/>
</dbReference>